<dbReference type="RefSeq" id="XP_052133500.1">
    <property type="nucleotide sequence ID" value="XM_052277540.1"/>
</dbReference>
<name>A0A9C6XWG7_FRAOC</name>
<dbReference type="CDD" id="cd15465">
    <property type="entry name" value="bS6_mito"/>
    <property type="match status" value="1"/>
</dbReference>
<dbReference type="GO" id="GO:0003735">
    <property type="term" value="F:structural constituent of ribosome"/>
    <property type="evidence" value="ECO:0007669"/>
    <property type="project" value="InterPro"/>
</dbReference>
<feature type="compositionally biased region" description="Basic and acidic residues" evidence="4">
    <location>
        <begin position="122"/>
        <end position="138"/>
    </location>
</feature>
<dbReference type="Pfam" id="PF01250">
    <property type="entry name" value="Ribosomal_S6"/>
    <property type="match status" value="1"/>
</dbReference>
<evidence type="ECO:0000256" key="3">
    <source>
        <dbReference type="ARBA" id="ARBA00035365"/>
    </source>
</evidence>
<gene>
    <name evidence="6" type="primary">LOC113217211</name>
</gene>
<dbReference type="KEGG" id="foc:113217211"/>
<feature type="region of interest" description="Disordered" evidence="4">
    <location>
        <begin position="122"/>
        <end position="152"/>
    </location>
</feature>
<evidence type="ECO:0000256" key="2">
    <source>
        <dbReference type="ARBA" id="ARBA00035170"/>
    </source>
</evidence>
<dbReference type="GeneID" id="113217211"/>
<dbReference type="InterPro" id="IPR014717">
    <property type="entry name" value="Transl_elong_EF1B/ribsomal_bS6"/>
</dbReference>
<evidence type="ECO:0000313" key="6">
    <source>
        <dbReference type="RefSeq" id="XP_052133500.1"/>
    </source>
</evidence>
<dbReference type="GO" id="GO:0005763">
    <property type="term" value="C:mitochondrial small ribosomal subunit"/>
    <property type="evidence" value="ECO:0007669"/>
    <property type="project" value="TreeGrafter"/>
</dbReference>
<comment type="similarity">
    <text evidence="1">Belongs to the bacterial ribosomal protein bS6 family.</text>
</comment>
<accession>A0A9C6XWG7</accession>
<keyword evidence="5" id="KW-1185">Reference proteome</keyword>
<dbReference type="InterPro" id="IPR000529">
    <property type="entry name" value="Ribosomal_bS6"/>
</dbReference>
<dbReference type="AlphaFoldDB" id="A0A9C6XWG7"/>
<dbReference type="CTD" id="64968"/>
<keyword evidence="6" id="KW-0689">Ribosomal protein</keyword>
<dbReference type="InterPro" id="IPR035980">
    <property type="entry name" value="Ribosomal_bS6_sf"/>
</dbReference>
<keyword evidence="6" id="KW-0687">Ribonucleoprotein</keyword>
<evidence type="ECO:0000256" key="4">
    <source>
        <dbReference type="SAM" id="MobiDB-lite"/>
    </source>
</evidence>
<dbReference type="Gene3D" id="3.30.70.60">
    <property type="match status" value="1"/>
</dbReference>
<dbReference type="SUPFAM" id="SSF54995">
    <property type="entry name" value="Ribosomal protein S6"/>
    <property type="match status" value="1"/>
</dbReference>
<dbReference type="OrthoDB" id="268530at2759"/>
<reference evidence="6" key="1">
    <citation type="submission" date="2025-08" db="UniProtKB">
        <authorList>
            <consortium name="RefSeq"/>
        </authorList>
    </citation>
    <scope>IDENTIFICATION</scope>
    <source>
        <tissue evidence="6">Whole organism</tissue>
    </source>
</reference>
<evidence type="ECO:0000256" key="1">
    <source>
        <dbReference type="ARBA" id="ARBA00009512"/>
    </source>
</evidence>
<proteinExistence type="inferred from homology"/>
<dbReference type="GO" id="GO:0070181">
    <property type="term" value="F:small ribosomal subunit rRNA binding"/>
    <property type="evidence" value="ECO:0007669"/>
    <property type="project" value="TreeGrafter"/>
</dbReference>
<protein>
    <recommendedName>
        <fullName evidence="2">Small ribosomal subunit protein bS6m</fullName>
    </recommendedName>
    <alternativeName>
        <fullName evidence="3">28S ribosomal protein S6, mitochondrial</fullName>
    </alternativeName>
</protein>
<dbReference type="PANTHER" id="PTHR21011:SF1">
    <property type="entry name" value="SMALL RIBOSOMAL SUBUNIT PROTEIN BS6M"/>
    <property type="match status" value="1"/>
</dbReference>
<dbReference type="PANTHER" id="PTHR21011">
    <property type="entry name" value="MITOCHONDRIAL 28S RIBOSOMAL PROTEIN S6"/>
    <property type="match status" value="1"/>
</dbReference>
<dbReference type="Proteomes" id="UP000504606">
    <property type="component" value="Unplaced"/>
</dbReference>
<sequence length="152" mass="17430">MPTYELAILYKTLPKDKLKEALKTTANLIFQEGGIIRKLNNLGQQATPYRMSVEGHTVKQANYFVYEFDCPSSSVQKLLMEFKKYDSMARSTIFSPVKPIDFSACKLEEETQIAPFRKDVQDMLKRSKKAQEERDKGKVKPNHGLGFDPFSL</sequence>
<dbReference type="GO" id="GO:0006412">
    <property type="term" value="P:translation"/>
    <property type="evidence" value="ECO:0007669"/>
    <property type="project" value="InterPro"/>
</dbReference>
<organism evidence="5 6">
    <name type="scientific">Frankliniella occidentalis</name>
    <name type="common">Western flower thrips</name>
    <name type="synonym">Euthrips occidentalis</name>
    <dbReference type="NCBI Taxonomy" id="133901"/>
    <lineage>
        <taxon>Eukaryota</taxon>
        <taxon>Metazoa</taxon>
        <taxon>Ecdysozoa</taxon>
        <taxon>Arthropoda</taxon>
        <taxon>Hexapoda</taxon>
        <taxon>Insecta</taxon>
        <taxon>Pterygota</taxon>
        <taxon>Neoptera</taxon>
        <taxon>Paraneoptera</taxon>
        <taxon>Thysanoptera</taxon>
        <taxon>Terebrantia</taxon>
        <taxon>Thripoidea</taxon>
        <taxon>Thripidae</taxon>
        <taxon>Frankliniella</taxon>
    </lineage>
</organism>
<evidence type="ECO:0000313" key="5">
    <source>
        <dbReference type="Proteomes" id="UP000504606"/>
    </source>
</evidence>